<dbReference type="AlphaFoldDB" id="A0A0F4LSY0"/>
<organism evidence="2 3">
    <name type="scientific">Lactobacillus apis</name>
    <dbReference type="NCBI Taxonomy" id="303541"/>
    <lineage>
        <taxon>Bacteria</taxon>
        <taxon>Bacillati</taxon>
        <taxon>Bacillota</taxon>
        <taxon>Bacilli</taxon>
        <taxon>Lactobacillales</taxon>
        <taxon>Lactobacillaceae</taxon>
        <taxon>Lactobacillus</taxon>
    </lineage>
</organism>
<feature type="transmembrane region" description="Helical" evidence="1">
    <location>
        <begin position="245"/>
        <end position="263"/>
    </location>
</feature>
<dbReference type="EMBL" id="JXLG01000005">
    <property type="protein sequence ID" value="KJY61433.1"/>
    <property type="molecule type" value="Genomic_DNA"/>
</dbReference>
<keyword evidence="1" id="KW-0812">Transmembrane</keyword>
<feature type="transmembrane region" description="Helical" evidence="1">
    <location>
        <begin position="97"/>
        <end position="130"/>
    </location>
</feature>
<comment type="caution">
    <text evidence="2">The sequence shown here is derived from an EMBL/GenBank/DDBJ whole genome shotgun (WGS) entry which is preliminary data.</text>
</comment>
<proteinExistence type="predicted"/>
<sequence length="273" mass="31119">MFGRLFATLFTRKIKKANYVLLVQLIAAIAITVLSFTTSGHVYFGRQDLGVFSSFFMFVLFFSFVAALALYCITCNENESINVNQSLRLLPISDSKYYLDNIFTSIATLAYFACIEAIGIGISFLLAFQFDGTFHSEFMTSYEKSSFVFNVNDFIVVIQSLILLVLFCLLFYLMLSFLNFSSQAIISFLPVSIKNKSLLGFIRVFLMFILIWALVKGIRALTPIFDAPFAVFFQSTSSNDLMEPISVFICFDLLFITINLFLFNQYIEPKEKK</sequence>
<name>A0A0F4LSY0_9LACO</name>
<feature type="transmembrane region" description="Helical" evidence="1">
    <location>
        <begin position="55"/>
        <end position="76"/>
    </location>
</feature>
<evidence type="ECO:0000313" key="3">
    <source>
        <dbReference type="Proteomes" id="UP000033682"/>
    </source>
</evidence>
<dbReference type="PATRIC" id="fig|303541.3.peg.873"/>
<evidence type="ECO:0000313" key="2">
    <source>
        <dbReference type="EMBL" id="KJY61433.1"/>
    </source>
</evidence>
<dbReference type="RefSeq" id="WP_046306918.1">
    <property type="nucleotide sequence ID" value="NZ_KQ034000.1"/>
</dbReference>
<accession>A0A0F4LSY0</accession>
<reference evidence="2 3" key="1">
    <citation type="submission" date="2015-01" db="EMBL/GenBank/DDBJ databases">
        <title>Comparative genomics of the lactic acid bacteria isolated from the honey bee gut.</title>
        <authorList>
            <person name="Ellegaard K.M."/>
            <person name="Tamarit D."/>
            <person name="Javelind E."/>
            <person name="Olofsson T."/>
            <person name="Andersson S.G."/>
            <person name="Vasquez A."/>
        </authorList>
    </citation>
    <scope>NUCLEOTIDE SEQUENCE [LARGE SCALE GENOMIC DNA]</scope>
    <source>
        <strain evidence="2 3">Hma11</strain>
    </source>
</reference>
<dbReference type="Proteomes" id="UP000033682">
    <property type="component" value="Unassembled WGS sequence"/>
</dbReference>
<feature type="transmembrane region" description="Helical" evidence="1">
    <location>
        <begin position="21"/>
        <end position="43"/>
    </location>
</feature>
<dbReference type="STRING" id="303541.JF72_07160"/>
<keyword evidence="3" id="KW-1185">Reference proteome</keyword>
<gene>
    <name evidence="2" type="ORF">JF72_07160</name>
</gene>
<feature type="transmembrane region" description="Helical" evidence="1">
    <location>
        <begin position="198"/>
        <end position="215"/>
    </location>
</feature>
<dbReference type="HOGENOM" id="CLU_086326_0_0_9"/>
<evidence type="ECO:0000256" key="1">
    <source>
        <dbReference type="SAM" id="Phobius"/>
    </source>
</evidence>
<keyword evidence="1" id="KW-0472">Membrane</keyword>
<protein>
    <submittedName>
        <fullName evidence="2">Uncharacterized protein</fullName>
    </submittedName>
</protein>
<keyword evidence="1" id="KW-1133">Transmembrane helix</keyword>
<feature type="transmembrane region" description="Helical" evidence="1">
    <location>
        <begin position="154"/>
        <end position="178"/>
    </location>
</feature>